<reference evidence="5" key="1">
    <citation type="submission" date="2016-10" db="EMBL/GenBank/DDBJ databases">
        <authorList>
            <person name="Varghese N."/>
            <person name="Submissions S."/>
        </authorList>
    </citation>
    <scope>NUCLEOTIDE SEQUENCE [LARGE SCALE GENOMIC DNA]</scope>
    <source>
        <strain evidence="5">CGMCC 1.11022</strain>
    </source>
</reference>
<dbReference type="Proteomes" id="UP000198894">
    <property type="component" value="Unassembled WGS sequence"/>
</dbReference>
<dbReference type="RefSeq" id="WP_051695374.1">
    <property type="nucleotide sequence ID" value="NZ_FNEE01000011.1"/>
</dbReference>
<evidence type="ECO:0000313" key="4">
    <source>
        <dbReference type="EMBL" id="SDK06325.1"/>
    </source>
</evidence>
<dbReference type="GO" id="GO:0003697">
    <property type="term" value="F:single-stranded DNA binding"/>
    <property type="evidence" value="ECO:0007669"/>
    <property type="project" value="InterPro"/>
</dbReference>
<accession>A0A1G8YW82</accession>
<evidence type="ECO:0000313" key="5">
    <source>
        <dbReference type="Proteomes" id="UP000198894"/>
    </source>
</evidence>
<organism evidence="4 5">
    <name type="scientific">Mesorhizobium muleiense</name>
    <dbReference type="NCBI Taxonomy" id="1004279"/>
    <lineage>
        <taxon>Bacteria</taxon>
        <taxon>Pseudomonadati</taxon>
        <taxon>Pseudomonadota</taxon>
        <taxon>Alphaproteobacteria</taxon>
        <taxon>Hyphomicrobiales</taxon>
        <taxon>Phyllobacteriaceae</taxon>
        <taxon>Mesorhizobium</taxon>
    </lineage>
</organism>
<name>A0A1G8YW82_9HYPH</name>
<sequence length="333" mass="36654">MRANNKRCGSRQAGAESGGRTGASLYQEITDRIIAELERGTVPWVKPWGRARTGLGLPRNAATQRRYSGINILILWGGVIDRGFPSQNWLTFRQALSLGGNVRKGEHGTTIVHADRFVPKNEKQRADTDGDEPQAVPFLKRFTVFNVAQCDNLPEHLYAAGEPLPEREMVPQAEALIHATGADFRIGGERAFYMPGSDTIQVPPQPAFFHQIDYYRTCFHELGHWTGHPTRLARDLSGSFGSNTYAREELVAEIASAFICSSLGIEPTVRHADYIGSWLTVLREDNRAIFRAASHASKAADFLLGRNADVEGEAHAETAYGSAQSSHAAALRL</sequence>
<feature type="region of interest" description="Disordered" evidence="1">
    <location>
        <begin position="1"/>
        <end position="20"/>
    </location>
</feature>
<dbReference type="Pfam" id="PF08401">
    <property type="entry name" value="ArdcN"/>
    <property type="match status" value="1"/>
</dbReference>
<keyword evidence="5" id="KW-1185">Reference proteome</keyword>
<dbReference type="AlphaFoldDB" id="A0A1G8YW82"/>
<feature type="domain" description="Polyvalent protein metallopeptidase" evidence="3">
    <location>
        <begin position="171"/>
        <end position="295"/>
    </location>
</feature>
<gene>
    <name evidence="4" type="ORF">SAMN05428953_11183</name>
</gene>
<dbReference type="Pfam" id="PF18818">
    <property type="entry name" value="MPTase-PolyVal"/>
    <property type="match status" value="1"/>
</dbReference>
<evidence type="ECO:0000259" key="2">
    <source>
        <dbReference type="Pfam" id="PF08401"/>
    </source>
</evidence>
<dbReference type="EMBL" id="FNEE01000011">
    <property type="protein sequence ID" value="SDK06325.1"/>
    <property type="molecule type" value="Genomic_DNA"/>
</dbReference>
<evidence type="ECO:0000259" key="3">
    <source>
        <dbReference type="Pfam" id="PF18818"/>
    </source>
</evidence>
<proteinExistence type="predicted"/>
<dbReference type="InterPro" id="IPR013610">
    <property type="entry name" value="ArdC_N"/>
</dbReference>
<feature type="domain" description="N-terminal" evidence="2">
    <location>
        <begin position="24"/>
        <end position="145"/>
    </location>
</feature>
<dbReference type="PIRSF" id="PIRSF037112">
    <property type="entry name" value="Antirestriction_ArdC"/>
    <property type="match status" value="1"/>
</dbReference>
<dbReference type="InterPro" id="IPR017113">
    <property type="entry name" value="Antirestriction_ArdC"/>
</dbReference>
<protein>
    <submittedName>
        <fullName evidence="4">Antirestriction protein ArdC</fullName>
    </submittedName>
</protein>
<dbReference type="InterPro" id="IPR041459">
    <property type="entry name" value="MPTase-PolyVal"/>
</dbReference>
<evidence type="ECO:0000256" key="1">
    <source>
        <dbReference type="SAM" id="MobiDB-lite"/>
    </source>
</evidence>